<evidence type="ECO:0000313" key="20">
    <source>
        <dbReference type="EnsemblMetazoa" id="ASIC021793-PA"/>
    </source>
</evidence>
<feature type="region of interest" description="Disordered" evidence="15">
    <location>
        <begin position="908"/>
        <end position="946"/>
    </location>
</feature>
<dbReference type="PANTHER" id="PTHR12916:SF10">
    <property type="entry name" value="NEUROGENIC LOCUS NOTCH HOMOLOG PROTEIN 2 PRECURSOR"/>
    <property type="match status" value="1"/>
</dbReference>
<evidence type="ECO:0000256" key="4">
    <source>
        <dbReference type="ARBA" id="ARBA00022692"/>
    </source>
</evidence>
<keyword evidence="8 14" id="KW-1133">Transmembrane helix</keyword>
<keyword evidence="9 14" id="KW-0472">Membrane</keyword>
<dbReference type="Gene3D" id="2.10.25.10">
    <property type="entry name" value="Laminin"/>
    <property type="match status" value="13"/>
</dbReference>
<dbReference type="Pfam" id="PF23575">
    <property type="entry name" value="JAG1"/>
    <property type="match status" value="1"/>
</dbReference>
<dbReference type="PROSITE" id="PS51051">
    <property type="entry name" value="DSL"/>
    <property type="match status" value="1"/>
</dbReference>
<feature type="disulfide bond" evidence="12">
    <location>
        <begin position="877"/>
        <end position="886"/>
    </location>
</feature>
<keyword evidence="2 14" id="KW-0217">Developmental protein</keyword>
<evidence type="ECO:0000256" key="7">
    <source>
        <dbReference type="ARBA" id="ARBA00022837"/>
    </source>
</evidence>
<feature type="disulfide bond" evidence="13">
    <location>
        <begin position="209"/>
        <end position="218"/>
    </location>
</feature>
<dbReference type="GO" id="GO:0048732">
    <property type="term" value="P:gland development"/>
    <property type="evidence" value="ECO:0007669"/>
    <property type="project" value="UniProtKB-ARBA"/>
</dbReference>
<dbReference type="GO" id="GO:0005509">
    <property type="term" value="F:calcium ion binding"/>
    <property type="evidence" value="ECO:0007669"/>
    <property type="project" value="InterPro"/>
</dbReference>
<dbReference type="Gene3D" id="2.10.25.140">
    <property type="match status" value="1"/>
</dbReference>
<dbReference type="InterPro" id="IPR001774">
    <property type="entry name" value="DSL"/>
</dbReference>
<dbReference type="InterPro" id="IPR009030">
    <property type="entry name" value="Growth_fac_rcpt_cys_sf"/>
</dbReference>
<dbReference type="FunFam" id="2.10.25.10:FF:000756">
    <property type="entry name" value="Delta-like protein"/>
    <property type="match status" value="1"/>
</dbReference>
<dbReference type="GO" id="GO:0048018">
    <property type="term" value="F:receptor ligand activity"/>
    <property type="evidence" value="ECO:0007669"/>
    <property type="project" value="UniProtKB-ARBA"/>
</dbReference>
<keyword evidence="6 14" id="KW-0677">Repeat</keyword>
<evidence type="ECO:0000256" key="6">
    <source>
        <dbReference type="ARBA" id="ARBA00022737"/>
    </source>
</evidence>
<evidence type="ECO:0000313" key="19">
    <source>
        <dbReference type="EMBL" id="KFB53560.1"/>
    </source>
</evidence>
<feature type="compositionally biased region" description="Polar residues" evidence="15">
    <location>
        <begin position="1336"/>
        <end position="1350"/>
    </location>
</feature>
<organism evidence="19">
    <name type="scientific">Anopheles sinensis</name>
    <name type="common">Mosquito</name>
    <dbReference type="NCBI Taxonomy" id="74873"/>
    <lineage>
        <taxon>Eukaryota</taxon>
        <taxon>Metazoa</taxon>
        <taxon>Ecdysozoa</taxon>
        <taxon>Arthropoda</taxon>
        <taxon>Hexapoda</taxon>
        <taxon>Insecta</taxon>
        <taxon>Pterygota</taxon>
        <taxon>Neoptera</taxon>
        <taxon>Endopterygota</taxon>
        <taxon>Diptera</taxon>
        <taxon>Nematocera</taxon>
        <taxon>Culicoidea</taxon>
        <taxon>Culicidae</taxon>
        <taxon>Anophelinae</taxon>
        <taxon>Anopheles</taxon>
    </lineage>
</organism>
<dbReference type="GO" id="GO:0016020">
    <property type="term" value="C:membrane"/>
    <property type="evidence" value="ECO:0007669"/>
    <property type="project" value="UniProtKB-SubCell"/>
</dbReference>
<dbReference type="EMBL" id="ATLV01026902">
    <property type="status" value="NOT_ANNOTATED_CDS"/>
    <property type="molecule type" value="Genomic_DNA"/>
</dbReference>
<feature type="disulfide bond" evidence="13">
    <location>
        <begin position="222"/>
        <end position="234"/>
    </location>
</feature>
<feature type="domain" description="EGF-like" evidence="17">
    <location>
        <begin position="773"/>
        <end position="811"/>
    </location>
</feature>
<dbReference type="GO" id="GO:0035239">
    <property type="term" value="P:tube morphogenesis"/>
    <property type="evidence" value="ECO:0007669"/>
    <property type="project" value="UniProtKB-ARBA"/>
</dbReference>
<dbReference type="GO" id="GO:0030718">
    <property type="term" value="P:germ-line stem cell population maintenance"/>
    <property type="evidence" value="ECO:0007669"/>
    <property type="project" value="UniProtKB-ARBA"/>
</dbReference>
<dbReference type="PRINTS" id="PR00010">
    <property type="entry name" value="EGFBLOOD"/>
</dbReference>
<dbReference type="InterPro" id="IPR026219">
    <property type="entry name" value="Jagged/Serrate"/>
</dbReference>
<dbReference type="SMART" id="SM00215">
    <property type="entry name" value="VWC_out"/>
    <property type="match status" value="1"/>
</dbReference>
<dbReference type="GO" id="GO:0048100">
    <property type="term" value="P:wing disc anterior/posterior pattern formation"/>
    <property type="evidence" value="ECO:0007669"/>
    <property type="project" value="UniProtKB-ARBA"/>
</dbReference>
<feature type="domain" description="DSL" evidence="18">
    <location>
        <begin position="207"/>
        <end position="251"/>
    </location>
</feature>
<dbReference type="STRING" id="74873.A0A084WTL6"/>
<dbReference type="FunFam" id="2.10.25.10:FF:000613">
    <property type="entry name" value="Delta-like protein"/>
    <property type="match status" value="1"/>
</dbReference>
<reference evidence="19 21" key="1">
    <citation type="journal article" date="2014" name="BMC Genomics">
        <title>Genome sequence of Anopheles sinensis provides insight into genetics basis of mosquito competence for malaria parasites.</title>
        <authorList>
            <person name="Zhou D."/>
            <person name="Zhang D."/>
            <person name="Ding G."/>
            <person name="Shi L."/>
            <person name="Hou Q."/>
            <person name="Ye Y."/>
            <person name="Xu Y."/>
            <person name="Zhou H."/>
            <person name="Xiong C."/>
            <person name="Li S."/>
            <person name="Yu J."/>
            <person name="Hong S."/>
            <person name="Yu X."/>
            <person name="Zou P."/>
            <person name="Chen C."/>
            <person name="Chang X."/>
            <person name="Wang W."/>
            <person name="Lv Y."/>
            <person name="Sun Y."/>
            <person name="Ma L."/>
            <person name="Shen B."/>
            <person name="Zhu C."/>
        </authorList>
    </citation>
    <scope>NUCLEOTIDE SEQUENCE [LARGE SCALE GENOMIC DNA]</scope>
</reference>
<keyword evidence="4 14" id="KW-0812">Transmembrane</keyword>
<dbReference type="InterPro" id="IPR011651">
    <property type="entry name" value="Notch_ligand_N"/>
</dbReference>
<dbReference type="Pfam" id="PF07657">
    <property type="entry name" value="MNNL"/>
    <property type="match status" value="1"/>
</dbReference>
<dbReference type="InterPro" id="IPR000742">
    <property type="entry name" value="EGF"/>
</dbReference>
<dbReference type="Gene3D" id="2.60.40.3510">
    <property type="match status" value="1"/>
</dbReference>
<dbReference type="OMA" id="EGWTNLT"/>
<feature type="domain" description="EGF-like" evidence="17">
    <location>
        <begin position="851"/>
        <end position="887"/>
    </location>
</feature>
<sequence>MSFLTVPLFGFPKALVSSSGFFELQILEISNTNSHLLSGYCCGLPPEKRQTQTTGNSTGVPSRRTGLGGCPACATAFSLCLKEYQGTTSSVQQQQQQQLKQPSAAIEPQASGLYGCAFGNASTPVLGGSSFVLTDPEVGGITLPFTFRWTKSFTLILQALDMYNESYSISERLIDETSYSGVVLPSHDWHTLDHIGKSARITYRVRVQCADNYYNTTCTTFCRPRNDQFGHYTCGKEGNKVCLPGWQGANCEKAICKPGCDQIHGKCDQPGECECRPGWRGPLCNECMVYPGCRHGYCNGSAWQCICDTNWGGILCDQDLNYCGTHEPCMHGGTCENTAPDQYRCTCAEGLSGKRCEIVEHPCAPQPCKNGGTCALTGNEKSPSISSSTVASIVVRGMRGMSSMGKPFGRGGSASVAAGGPSGSGSSGDDSKEQSGKTGASSSSSSASGSSNGPQPMKDFVCTCAPGWTGPTCEINIDECADAPCQNGGTCIDLIGKFRCECPPQWTGDTCQNDVDECDTNVASGLGPCINAESCRNLPGSFQCTCQDGWGGPTCAKNLDDCIGKCQNGATCIDLVNNYYCNCAVGYTGRNCGTDINECANYPCRNGGECVDQIGNFKCICPLGFSGTLCEEAKDHCVSKPCTEGQCLNTPGGYYCHCPPGRAGRHCEFPRAPCDKGGPCANEAGCLMPSSNNETMVSLPFVPVPCSGRGKCESGPMGTSCVCQSGFTGPFCQHNVNECTSNPCQNSGICVDGEGDYSCECQPGWTGKTCTERAVQCLPGQCLNGGSCIPSQFGGAPHCRCALGWGGAFCSEPLDQCQGQPCHNGGSCESGPGWFRCVCAKGFSGPDCRINVNECSPQPCLGGATCKDGIGGFTCICPVGRRGVRCEILLSDPSSVCSNSTTNSPYDPLITSDTSSGVGKPSGGSSSSSSNGATGSASSSPVNLPDESSCNSCICVNGKPRCSNLWCGLSNCLGRNQSSGACESHQVCVPTSQESCLTPPCRPRGDCRTFEPSRRVAPPKIPAPTDCWPNQATLGTVCSRVSILLELNRLVRGTSVDGLCHLLRLQLGEKLVKSPSFDVSVFIVVLCDLKTGTNDTIEVTLSTPTDPVGGSASLSEAVRLLAEILSRQQGVQNDSFQADLVEAAPLTSILEVKVETALVNEGSNGSNYLIAVGFGIAIVALCLGAFVALLWRQKVHSHTGSGTNLSPHLDLSRGMDEEKSNNLQNEENFRRYANPLKASSSSLRGAMELSLNPAPEMNQIAGPSTVHRSQQLYPPCTPDGAEFEKDPDKQKAANRNSHILLHKTQNSDIMTKNSVGAMDCQHKDFGKRSINDHTASETSGTTVPSATGASGSTRAIVTVVDAPSMLPSSMPLAPESDVLTVHV</sequence>
<feature type="disulfide bond" evidence="12">
    <location>
        <begin position="347"/>
        <end position="356"/>
    </location>
</feature>
<dbReference type="GO" id="GO:0003008">
    <property type="term" value="P:system process"/>
    <property type="evidence" value="ECO:0007669"/>
    <property type="project" value="UniProtKB-ARBA"/>
</dbReference>
<dbReference type="GO" id="GO:0036011">
    <property type="term" value="P:imaginal disc-derived leg segmentation"/>
    <property type="evidence" value="ECO:0007669"/>
    <property type="project" value="UniProtKB-ARBA"/>
</dbReference>
<dbReference type="FunFam" id="2.10.25.10:FF:000294">
    <property type="entry name" value="Delta-like protein"/>
    <property type="match status" value="1"/>
</dbReference>
<dbReference type="SMART" id="SM00181">
    <property type="entry name" value="EGF"/>
    <property type="match status" value="15"/>
</dbReference>
<dbReference type="GO" id="GO:0007219">
    <property type="term" value="P:Notch signaling pathway"/>
    <property type="evidence" value="ECO:0007669"/>
    <property type="project" value="InterPro"/>
</dbReference>
<dbReference type="GO" id="GO:0009986">
    <property type="term" value="C:cell surface"/>
    <property type="evidence" value="ECO:0007669"/>
    <property type="project" value="UniProtKB-ARBA"/>
</dbReference>
<feature type="domain" description="EGF-like" evidence="17">
    <location>
        <begin position="813"/>
        <end position="849"/>
    </location>
</feature>
<dbReference type="EMBL" id="KE525420">
    <property type="protein sequence ID" value="KFB53560.1"/>
    <property type="molecule type" value="Genomic_DNA"/>
</dbReference>
<accession>A0A084WTL6</accession>
<evidence type="ECO:0000256" key="2">
    <source>
        <dbReference type="ARBA" id="ARBA00022473"/>
    </source>
</evidence>
<evidence type="ECO:0000256" key="9">
    <source>
        <dbReference type="ARBA" id="ARBA00023136"/>
    </source>
</evidence>
<dbReference type="PRINTS" id="PR02059">
    <property type="entry name" value="JAGGEDFAMILY"/>
</dbReference>
<feature type="domain" description="EGF-like" evidence="17">
    <location>
        <begin position="319"/>
        <end position="357"/>
    </location>
</feature>
<evidence type="ECO:0000256" key="14">
    <source>
        <dbReference type="RuleBase" id="RU280815"/>
    </source>
</evidence>
<dbReference type="VEuPathDB" id="VectorBase:ASIS005839"/>
<dbReference type="FunFam" id="2.10.25.10:FF:000122">
    <property type="entry name" value="Protein crumbs homolog 2"/>
    <property type="match status" value="1"/>
</dbReference>
<comment type="caution">
    <text evidence="12">Lacks conserved residue(s) required for the propagation of feature annotation.</text>
</comment>
<dbReference type="FunFam" id="2.10.25.10:FF:000018">
    <property type="entry name" value="Delta-like 1"/>
    <property type="match status" value="1"/>
</dbReference>
<feature type="region of interest" description="Disordered" evidence="15">
    <location>
        <begin position="1198"/>
        <end position="1231"/>
    </location>
</feature>
<feature type="disulfide bond" evidence="12">
    <location>
        <begin position="782"/>
        <end position="799"/>
    </location>
</feature>
<dbReference type="GO" id="GO:0051240">
    <property type="term" value="P:positive regulation of multicellular organismal process"/>
    <property type="evidence" value="ECO:0007669"/>
    <property type="project" value="UniProtKB-ARBA"/>
</dbReference>
<dbReference type="GO" id="GO:0005112">
    <property type="term" value="F:Notch binding"/>
    <property type="evidence" value="ECO:0007669"/>
    <property type="project" value="InterPro"/>
</dbReference>
<dbReference type="VEuPathDB" id="VectorBase:ASIS017273"/>
<feature type="domain" description="EGF-like" evidence="17">
    <location>
        <begin position="698"/>
        <end position="733"/>
    </location>
</feature>
<comment type="function">
    <text evidence="14">Putative Notch ligand involved in the mediation of Notch signaling.</text>
</comment>
<feature type="transmembrane region" description="Helical" evidence="16">
    <location>
        <begin position="1168"/>
        <end position="1191"/>
    </location>
</feature>
<feature type="domain" description="EGF-like" evidence="17">
    <location>
        <begin position="735"/>
        <end position="771"/>
    </location>
</feature>
<keyword evidence="5 14" id="KW-0732">Signal</keyword>
<dbReference type="GO" id="GO:0048468">
    <property type="term" value="P:cell development"/>
    <property type="evidence" value="ECO:0007669"/>
    <property type="project" value="UniProtKB-ARBA"/>
</dbReference>
<feature type="domain" description="EGF-like" evidence="17">
    <location>
        <begin position="595"/>
        <end position="631"/>
    </location>
</feature>
<dbReference type="GO" id="GO:0030855">
    <property type="term" value="P:epithelial cell differentiation"/>
    <property type="evidence" value="ECO:0007669"/>
    <property type="project" value="UniProtKB-ARBA"/>
</dbReference>
<dbReference type="Pfam" id="PF00008">
    <property type="entry name" value="EGF"/>
    <property type="match status" value="8"/>
</dbReference>
<keyword evidence="10 12" id="KW-1015">Disulfide bond</keyword>
<dbReference type="PANTHER" id="PTHR12916">
    <property type="entry name" value="CYTOCHROME C OXIDASE POLYPEPTIDE VIC-2"/>
    <property type="match status" value="1"/>
</dbReference>
<feature type="disulfide bond" evidence="12">
    <location>
        <begin position="801"/>
        <end position="810"/>
    </location>
</feature>
<evidence type="ECO:0000256" key="5">
    <source>
        <dbReference type="ARBA" id="ARBA00022729"/>
    </source>
</evidence>
<dbReference type="InterPro" id="IPR001881">
    <property type="entry name" value="EGF-like_Ca-bd_dom"/>
</dbReference>
<dbReference type="GO" id="GO:0016330">
    <property type="term" value="P:second mitotic wave involved in compound eye morphogenesis"/>
    <property type="evidence" value="ECO:0007669"/>
    <property type="project" value="UniProtKB-ARBA"/>
</dbReference>
<dbReference type="InterPro" id="IPR056986">
    <property type="entry name" value="JAG1_1/2_dom"/>
</dbReference>
<feature type="disulfide bond" evidence="12">
    <location>
        <begin position="275"/>
        <end position="284"/>
    </location>
</feature>
<feature type="compositionally biased region" description="Low complexity" evidence="15">
    <location>
        <begin position="439"/>
        <end position="451"/>
    </location>
</feature>
<dbReference type="VEuPathDB" id="VectorBase:ASIS007643"/>
<feature type="compositionally biased region" description="Low complexity" evidence="15">
    <location>
        <begin position="915"/>
        <end position="940"/>
    </location>
</feature>
<evidence type="ECO:0000313" key="21">
    <source>
        <dbReference type="Proteomes" id="UP000030765"/>
    </source>
</evidence>
<dbReference type="GO" id="GO:0042063">
    <property type="term" value="P:gliogenesis"/>
    <property type="evidence" value="ECO:0007669"/>
    <property type="project" value="UniProtKB-ARBA"/>
</dbReference>
<keyword evidence="21" id="KW-1185">Reference proteome</keyword>
<reference evidence="20" key="2">
    <citation type="submission" date="2020-05" db="UniProtKB">
        <authorList>
            <consortium name="EnsemblMetazoa"/>
        </authorList>
    </citation>
    <scope>IDENTIFICATION</scope>
</reference>
<dbReference type="FunFam" id="2.10.25.140:FF:000001">
    <property type="entry name" value="Delta-like protein"/>
    <property type="match status" value="1"/>
</dbReference>
<dbReference type="PROSITE" id="PS01186">
    <property type="entry name" value="EGF_2"/>
    <property type="match status" value="8"/>
</dbReference>
<dbReference type="VEuPathDB" id="VectorBase:ASIC021793"/>
<dbReference type="EnsemblMetazoa" id="ASIC021793-RA">
    <property type="protein sequence ID" value="ASIC021793-PA"/>
    <property type="gene ID" value="ASIC021793"/>
</dbReference>
<feature type="disulfide bond" evidence="12">
    <location>
        <begin position="621"/>
        <end position="630"/>
    </location>
</feature>
<feature type="domain" description="EGF-like" evidence="17">
    <location>
        <begin position="633"/>
        <end position="668"/>
    </location>
</feature>
<dbReference type="SUPFAM" id="SSF57196">
    <property type="entry name" value="EGF/Laminin"/>
    <property type="match status" value="7"/>
</dbReference>
<evidence type="ECO:0000256" key="3">
    <source>
        <dbReference type="ARBA" id="ARBA00022536"/>
    </source>
</evidence>
<feature type="region of interest" description="Disordered" evidence="15">
    <location>
        <begin position="1330"/>
        <end position="1350"/>
    </location>
</feature>
<feature type="domain" description="EGF-like" evidence="17">
    <location>
        <begin position="558"/>
        <end position="593"/>
    </location>
</feature>
<evidence type="ECO:0000256" key="11">
    <source>
        <dbReference type="ARBA" id="ARBA00023180"/>
    </source>
</evidence>
<dbReference type="FunFam" id="2.10.25.10:FF:000246">
    <property type="entry name" value="EGF-like repeat and discoidin I-like domain-containing protein 3"/>
    <property type="match status" value="1"/>
</dbReference>
<dbReference type="InterPro" id="IPR001007">
    <property type="entry name" value="VWF_dom"/>
</dbReference>
<feature type="disulfide bond" evidence="12">
    <location>
        <begin position="637"/>
        <end position="647"/>
    </location>
</feature>
<dbReference type="PROSITE" id="PS00010">
    <property type="entry name" value="ASX_HYDROXYL"/>
    <property type="match status" value="7"/>
</dbReference>
<dbReference type="SUPFAM" id="SSF57184">
    <property type="entry name" value="Growth factor receptor domain"/>
    <property type="match status" value="1"/>
</dbReference>
<dbReference type="GO" id="GO:0035214">
    <property type="term" value="P:eye-antennal disc development"/>
    <property type="evidence" value="ECO:0007669"/>
    <property type="project" value="UniProtKB-ARBA"/>
</dbReference>
<feature type="disulfide bond" evidence="12">
    <location>
        <begin position="761"/>
        <end position="770"/>
    </location>
</feature>
<keyword evidence="7" id="KW-0106">Calcium</keyword>
<feature type="disulfide bond" evidence="12">
    <location>
        <begin position="839"/>
        <end position="848"/>
    </location>
</feature>
<dbReference type="GO" id="GO:0008587">
    <property type="term" value="P:imaginal disc-derived wing margin morphogenesis"/>
    <property type="evidence" value="ECO:0007669"/>
    <property type="project" value="UniProtKB-ARBA"/>
</dbReference>
<evidence type="ECO:0000256" key="13">
    <source>
        <dbReference type="PROSITE-ProRule" id="PRU00377"/>
    </source>
</evidence>
<feature type="disulfide bond" evidence="12">
    <location>
        <begin position="546"/>
        <end position="555"/>
    </location>
</feature>
<evidence type="ECO:0000256" key="10">
    <source>
        <dbReference type="ARBA" id="ARBA00023157"/>
    </source>
</evidence>
<dbReference type="PROSITE" id="PS50026">
    <property type="entry name" value="EGF_3"/>
    <property type="match status" value="12"/>
</dbReference>
<evidence type="ECO:0000256" key="16">
    <source>
        <dbReference type="SAM" id="Phobius"/>
    </source>
</evidence>
<feature type="disulfide bond" evidence="12">
    <location>
        <begin position="723"/>
        <end position="732"/>
    </location>
</feature>
<dbReference type="Pfam" id="PF21700">
    <property type="entry name" value="EGF_DL_JAG"/>
    <property type="match status" value="1"/>
</dbReference>
<dbReference type="PROSITE" id="PS01187">
    <property type="entry name" value="EGF_CA"/>
    <property type="match status" value="4"/>
</dbReference>
<keyword evidence="11" id="KW-0325">Glycoprotein</keyword>
<dbReference type="CDD" id="cd00054">
    <property type="entry name" value="EGF_CA"/>
    <property type="match status" value="9"/>
</dbReference>
<feature type="domain" description="EGF-like" evidence="17">
    <location>
        <begin position="476"/>
        <end position="512"/>
    </location>
</feature>
<dbReference type="InterPro" id="IPR013032">
    <property type="entry name" value="EGF-like_CS"/>
</dbReference>
<feature type="region of interest" description="Disordered" evidence="15">
    <location>
        <begin position="402"/>
        <end position="454"/>
    </location>
</feature>
<dbReference type="FunFam" id="2.10.25.10:FF:000004">
    <property type="entry name" value="Neurogenic locus notch 1"/>
    <property type="match status" value="1"/>
</dbReference>
<dbReference type="EMBL" id="ATLV01026901">
    <property type="status" value="NOT_ANNOTATED_CDS"/>
    <property type="molecule type" value="Genomic_DNA"/>
</dbReference>
<dbReference type="InterPro" id="IPR000152">
    <property type="entry name" value="EGF-type_Asp/Asn_hydroxyl_site"/>
</dbReference>
<evidence type="ECO:0000256" key="1">
    <source>
        <dbReference type="ARBA" id="ARBA00004479"/>
    </source>
</evidence>
<dbReference type="SMART" id="SM00179">
    <property type="entry name" value="EGF_CA"/>
    <property type="match status" value="10"/>
</dbReference>
<feature type="domain" description="EGF-like" evidence="17">
    <location>
        <begin position="252"/>
        <end position="285"/>
    </location>
</feature>
<dbReference type="OrthoDB" id="283575at2759"/>
<gene>
    <name evidence="19" type="ORF">ZHAS_00021793</name>
</gene>
<evidence type="ECO:0000256" key="12">
    <source>
        <dbReference type="PROSITE-ProRule" id="PRU00076"/>
    </source>
</evidence>
<dbReference type="Pfam" id="PF12661">
    <property type="entry name" value="hEGF"/>
    <property type="match status" value="1"/>
</dbReference>
<protein>
    <recommendedName>
        <fullName evidence="14">Delta-like protein</fullName>
    </recommendedName>
</protein>
<proteinExistence type="predicted"/>
<dbReference type="FunFam" id="2.10.25.10:FF:000693">
    <property type="entry name" value="Delta-like protein"/>
    <property type="match status" value="1"/>
</dbReference>
<feature type="disulfide bond" evidence="13">
    <location>
        <begin position="242"/>
        <end position="251"/>
    </location>
</feature>
<dbReference type="Pfam" id="PF23106">
    <property type="entry name" value="EGF_Teneurin"/>
    <property type="match status" value="1"/>
</dbReference>
<dbReference type="GO" id="GO:0046331">
    <property type="term" value="P:lateral inhibition"/>
    <property type="evidence" value="ECO:0007669"/>
    <property type="project" value="UniProtKB-ARBA"/>
</dbReference>
<evidence type="ECO:0000256" key="8">
    <source>
        <dbReference type="ARBA" id="ARBA00022989"/>
    </source>
</evidence>
<dbReference type="Pfam" id="PF07645">
    <property type="entry name" value="EGF_CA"/>
    <property type="match status" value="1"/>
</dbReference>
<evidence type="ECO:0000259" key="17">
    <source>
        <dbReference type="PROSITE" id="PS50026"/>
    </source>
</evidence>
<evidence type="ECO:0000259" key="18">
    <source>
        <dbReference type="PROSITE" id="PS51051"/>
    </source>
</evidence>
<dbReference type="GO" id="GO:0045179">
    <property type="term" value="C:apical cortex"/>
    <property type="evidence" value="ECO:0007669"/>
    <property type="project" value="UniProtKB-ARBA"/>
</dbReference>
<dbReference type="InterPro" id="IPR018097">
    <property type="entry name" value="EGF_Ca-bd_CS"/>
</dbReference>
<feature type="domain" description="EGF-like" evidence="17">
    <location>
        <begin position="514"/>
        <end position="556"/>
    </location>
</feature>
<feature type="compositionally biased region" description="Basic and acidic residues" evidence="15">
    <location>
        <begin position="1210"/>
        <end position="1220"/>
    </location>
</feature>
<dbReference type="VEuPathDB" id="VectorBase:ASIS019290"/>
<dbReference type="SMART" id="SM00051">
    <property type="entry name" value="DSL"/>
    <property type="match status" value="1"/>
</dbReference>
<dbReference type="Pfam" id="PF01414">
    <property type="entry name" value="DSL"/>
    <property type="match status" value="1"/>
</dbReference>
<dbReference type="Proteomes" id="UP000030765">
    <property type="component" value="Unassembled WGS sequence"/>
</dbReference>
<comment type="subcellular location">
    <subcellularLocation>
        <location evidence="1 14">Membrane</location>
        <topology evidence="1 14">Single-pass type I membrane protein</topology>
    </subcellularLocation>
</comment>
<evidence type="ECO:0000256" key="15">
    <source>
        <dbReference type="SAM" id="MobiDB-lite"/>
    </source>
</evidence>
<name>A0A084WTL6_ANOSI</name>
<feature type="disulfide bond" evidence="12">
    <location>
        <begin position="658"/>
        <end position="667"/>
    </location>
</feature>
<keyword evidence="3 12" id="KW-0245">EGF-like domain</keyword>
<dbReference type="PROSITE" id="PS00022">
    <property type="entry name" value="EGF_1"/>
    <property type="match status" value="13"/>
</dbReference>
<dbReference type="GO" id="GO:0030182">
    <property type="term" value="P:neuron differentiation"/>
    <property type="evidence" value="ECO:0007669"/>
    <property type="project" value="UniProtKB-ARBA"/>
</dbReference>
<dbReference type="GO" id="GO:0043208">
    <property type="term" value="F:glycosphingolipid binding"/>
    <property type="evidence" value="ECO:0007669"/>
    <property type="project" value="UniProtKB-ARBA"/>
</dbReference>
<feature type="disulfide bond" evidence="12">
    <location>
        <begin position="583"/>
        <end position="592"/>
    </location>
</feature>
<feature type="disulfide bond" evidence="12">
    <location>
        <begin position="502"/>
        <end position="511"/>
    </location>
</feature>
<feature type="disulfide bond" evidence="12">
    <location>
        <begin position="562"/>
        <end position="572"/>
    </location>
</feature>
<dbReference type="InterPro" id="IPR049883">
    <property type="entry name" value="NOTCH1_EGF-like"/>
</dbReference>
<dbReference type="FunFam" id="2.10.25.10:FF:000776">
    <property type="entry name" value="Delta-like protein"/>
    <property type="match status" value="1"/>
</dbReference>